<dbReference type="Proteomes" id="UP000185678">
    <property type="component" value="Unassembled WGS sequence"/>
</dbReference>
<name>A0A1N7JKZ9_9PROT</name>
<gene>
    <name evidence="1" type="ORF">SAMN05421779_102361</name>
</gene>
<sequence>MIAFSRGTGWSLSEIRRLTTHDYLLWVKAFNALYSEGS</sequence>
<dbReference type="AlphaFoldDB" id="A0A1N7JKZ9"/>
<organism evidence="1 2">
    <name type="scientific">Insolitispirillum peregrinum</name>
    <dbReference type="NCBI Taxonomy" id="80876"/>
    <lineage>
        <taxon>Bacteria</taxon>
        <taxon>Pseudomonadati</taxon>
        <taxon>Pseudomonadota</taxon>
        <taxon>Alphaproteobacteria</taxon>
        <taxon>Rhodospirillales</taxon>
        <taxon>Novispirillaceae</taxon>
        <taxon>Insolitispirillum</taxon>
    </lineage>
</organism>
<dbReference type="EMBL" id="FTOA01000002">
    <property type="protein sequence ID" value="SIS49985.1"/>
    <property type="molecule type" value="Genomic_DNA"/>
</dbReference>
<protein>
    <submittedName>
        <fullName evidence="1">Uncharacterized protein</fullName>
    </submittedName>
</protein>
<evidence type="ECO:0000313" key="2">
    <source>
        <dbReference type="Proteomes" id="UP000185678"/>
    </source>
</evidence>
<reference evidence="1 2" key="1">
    <citation type="submission" date="2017-01" db="EMBL/GenBank/DDBJ databases">
        <authorList>
            <person name="Mah S.A."/>
            <person name="Swanson W.J."/>
            <person name="Moy G.W."/>
            <person name="Vacquier V.D."/>
        </authorList>
    </citation>
    <scope>NUCLEOTIDE SEQUENCE [LARGE SCALE GENOMIC DNA]</scope>
    <source>
        <strain evidence="1 2">DSM 11589</strain>
    </source>
</reference>
<evidence type="ECO:0000313" key="1">
    <source>
        <dbReference type="EMBL" id="SIS49985.1"/>
    </source>
</evidence>
<keyword evidence="2" id="KW-1185">Reference proteome</keyword>
<accession>A0A1N7JKZ9</accession>
<proteinExistence type="predicted"/>